<keyword evidence="6" id="KW-0472">Membrane</keyword>
<dbReference type="PROSITE" id="PS50262">
    <property type="entry name" value="G_PROTEIN_RECEP_F1_2"/>
    <property type="match status" value="1"/>
</dbReference>
<feature type="non-terminal residue" evidence="10">
    <location>
        <position position="52"/>
    </location>
</feature>
<dbReference type="PANTHER" id="PTHR24243:SF208">
    <property type="entry name" value="PYROKININ-1 RECEPTOR"/>
    <property type="match status" value="1"/>
</dbReference>
<evidence type="ECO:0000256" key="3">
    <source>
        <dbReference type="ARBA" id="ARBA00022692"/>
    </source>
</evidence>
<dbReference type="Pfam" id="PF00001">
    <property type="entry name" value="7tm_1"/>
    <property type="match status" value="1"/>
</dbReference>
<evidence type="ECO:0000256" key="7">
    <source>
        <dbReference type="ARBA" id="ARBA00023170"/>
    </source>
</evidence>
<dbReference type="Proteomes" id="UP000054359">
    <property type="component" value="Unassembled WGS sequence"/>
</dbReference>
<gene>
    <name evidence="10" type="ORF">X975_15952</name>
</gene>
<accession>A0A087SXW0</accession>
<evidence type="ECO:0000256" key="4">
    <source>
        <dbReference type="ARBA" id="ARBA00022989"/>
    </source>
</evidence>
<dbReference type="AlphaFoldDB" id="A0A087SXW0"/>
<dbReference type="SUPFAM" id="SSF81321">
    <property type="entry name" value="Family A G protein-coupled receptor-like"/>
    <property type="match status" value="1"/>
</dbReference>
<sequence>MSVERYYAIMHPVKSRYQCTMSQARRVILIIWFLSFITAIPIVFAQKAYRFS</sequence>
<evidence type="ECO:0000313" key="10">
    <source>
        <dbReference type="EMBL" id="KFM57699.1"/>
    </source>
</evidence>
<comment type="subcellular location">
    <subcellularLocation>
        <location evidence="1">Membrane</location>
        <topology evidence="1">Multi-pass membrane protein</topology>
    </subcellularLocation>
</comment>
<feature type="domain" description="G-protein coupled receptors family 1 profile" evidence="9">
    <location>
        <begin position="1"/>
        <end position="52"/>
    </location>
</feature>
<dbReference type="OrthoDB" id="2132067at2759"/>
<dbReference type="Gene3D" id="1.20.1070.10">
    <property type="entry name" value="Rhodopsin 7-helix transmembrane proteins"/>
    <property type="match status" value="1"/>
</dbReference>
<dbReference type="GO" id="GO:0004930">
    <property type="term" value="F:G protein-coupled receptor activity"/>
    <property type="evidence" value="ECO:0007669"/>
    <property type="project" value="UniProtKB-KW"/>
</dbReference>
<dbReference type="EMBL" id="KK112452">
    <property type="protein sequence ID" value="KFM57699.1"/>
    <property type="molecule type" value="Genomic_DNA"/>
</dbReference>
<evidence type="ECO:0000313" key="11">
    <source>
        <dbReference type="Proteomes" id="UP000054359"/>
    </source>
</evidence>
<evidence type="ECO:0000256" key="5">
    <source>
        <dbReference type="ARBA" id="ARBA00023040"/>
    </source>
</evidence>
<evidence type="ECO:0000259" key="9">
    <source>
        <dbReference type="PROSITE" id="PS50262"/>
    </source>
</evidence>
<keyword evidence="3" id="KW-0812">Transmembrane</keyword>
<evidence type="ECO:0000256" key="2">
    <source>
        <dbReference type="ARBA" id="ARBA00010663"/>
    </source>
</evidence>
<protein>
    <recommendedName>
        <fullName evidence="9">G-protein coupled receptors family 1 profile domain-containing protein</fullName>
    </recommendedName>
</protein>
<name>A0A087SXW0_STEMI</name>
<keyword evidence="7" id="KW-0675">Receptor</keyword>
<reference evidence="10 11" key="1">
    <citation type="submission" date="2013-11" db="EMBL/GenBank/DDBJ databases">
        <title>Genome sequencing of Stegodyphus mimosarum.</title>
        <authorList>
            <person name="Bechsgaard J."/>
        </authorList>
    </citation>
    <scope>NUCLEOTIDE SEQUENCE [LARGE SCALE GENOMIC DNA]</scope>
</reference>
<dbReference type="InterPro" id="IPR000276">
    <property type="entry name" value="GPCR_Rhodpsn"/>
</dbReference>
<dbReference type="STRING" id="407821.A0A087SXW0"/>
<dbReference type="InterPro" id="IPR017452">
    <property type="entry name" value="GPCR_Rhodpsn_7TM"/>
</dbReference>
<dbReference type="GO" id="GO:0016020">
    <property type="term" value="C:membrane"/>
    <property type="evidence" value="ECO:0007669"/>
    <property type="project" value="UniProtKB-SubCell"/>
</dbReference>
<keyword evidence="4" id="KW-1133">Transmembrane helix</keyword>
<comment type="similarity">
    <text evidence="2">Belongs to the G-protein coupled receptor 1 family.</text>
</comment>
<keyword evidence="11" id="KW-1185">Reference proteome</keyword>
<keyword evidence="5" id="KW-0297">G-protein coupled receptor</keyword>
<dbReference type="PANTHER" id="PTHR24243">
    <property type="entry name" value="G-PROTEIN COUPLED RECEPTOR"/>
    <property type="match status" value="1"/>
</dbReference>
<keyword evidence="8" id="KW-0807">Transducer</keyword>
<evidence type="ECO:0000256" key="1">
    <source>
        <dbReference type="ARBA" id="ARBA00004141"/>
    </source>
</evidence>
<organism evidence="10 11">
    <name type="scientific">Stegodyphus mimosarum</name>
    <name type="common">African social velvet spider</name>
    <dbReference type="NCBI Taxonomy" id="407821"/>
    <lineage>
        <taxon>Eukaryota</taxon>
        <taxon>Metazoa</taxon>
        <taxon>Ecdysozoa</taxon>
        <taxon>Arthropoda</taxon>
        <taxon>Chelicerata</taxon>
        <taxon>Arachnida</taxon>
        <taxon>Araneae</taxon>
        <taxon>Araneomorphae</taxon>
        <taxon>Entelegynae</taxon>
        <taxon>Eresoidea</taxon>
        <taxon>Eresidae</taxon>
        <taxon>Stegodyphus</taxon>
    </lineage>
</organism>
<proteinExistence type="inferred from homology"/>
<evidence type="ECO:0000256" key="8">
    <source>
        <dbReference type="ARBA" id="ARBA00023224"/>
    </source>
</evidence>
<evidence type="ECO:0000256" key="6">
    <source>
        <dbReference type="ARBA" id="ARBA00023136"/>
    </source>
</evidence>